<accession>A0A6L6VA40</accession>
<dbReference type="PANTHER" id="PTHR33387">
    <property type="entry name" value="RMLC-LIKE JELLY ROLL FOLD PROTEIN"/>
    <property type="match status" value="1"/>
</dbReference>
<evidence type="ECO:0000313" key="3">
    <source>
        <dbReference type="EMBL" id="MVA58074.1"/>
    </source>
</evidence>
<dbReference type="Gene3D" id="2.60.120.10">
    <property type="entry name" value="Jelly Rolls"/>
    <property type="match status" value="1"/>
</dbReference>
<organism evidence="2 5">
    <name type="scientific">Agrobacterium vitis</name>
    <name type="common">Rhizobium vitis</name>
    <dbReference type="NCBI Taxonomy" id="373"/>
    <lineage>
        <taxon>Bacteria</taxon>
        <taxon>Pseudomonadati</taxon>
        <taxon>Pseudomonadota</taxon>
        <taxon>Alphaproteobacteria</taxon>
        <taxon>Hyphomicrobiales</taxon>
        <taxon>Rhizobiaceae</taxon>
        <taxon>Rhizobium/Agrobacterium group</taxon>
        <taxon>Agrobacterium</taxon>
    </lineage>
</organism>
<gene>
    <name evidence="3" type="ORF">GOZ88_18370</name>
    <name evidence="2" type="ORF">GOZ90_08120</name>
</gene>
<dbReference type="InterPro" id="IPR011051">
    <property type="entry name" value="RmlC_Cupin_sf"/>
</dbReference>
<dbReference type="EMBL" id="WPHU01000007">
    <property type="protein sequence ID" value="MVA58074.1"/>
    <property type="molecule type" value="Genomic_DNA"/>
</dbReference>
<dbReference type="CDD" id="cd06121">
    <property type="entry name" value="cupin_YML079wp"/>
    <property type="match status" value="1"/>
</dbReference>
<dbReference type="AlphaFoldDB" id="A0A6L6VA40"/>
<feature type="domain" description="DUF985" evidence="1">
    <location>
        <begin position="6"/>
        <end position="133"/>
    </location>
</feature>
<dbReference type="PANTHER" id="PTHR33387:SF3">
    <property type="entry name" value="DUF985 DOMAIN-CONTAINING PROTEIN"/>
    <property type="match status" value="1"/>
</dbReference>
<proteinExistence type="predicted"/>
<evidence type="ECO:0000313" key="4">
    <source>
        <dbReference type="Proteomes" id="UP000440716"/>
    </source>
</evidence>
<dbReference type="Pfam" id="PF06172">
    <property type="entry name" value="Cupin_5"/>
    <property type="match status" value="1"/>
</dbReference>
<dbReference type="Proteomes" id="UP000440716">
    <property type="component" value="Unassembled WGS sequence"/>
</dbReference>
<dbReference type="Proteomes" id="UP000477951">
    <property type="component" value="Unassembled WGS sequence"/>
</dbReference>
<dbReference type="RefSeq" id="WP_156592013.1">
    <property type="nucleotide sequence ID" value="NZ_WPHR01000004.1"/>
</dbReference>
<dbReference type="EMBL" id="WPHR01000004">
    <property type="protein sequence ID" value="MUZ72646.1"/>
    <property type="molecule type" value="Genomic_DNA"/>
</dbReference>
<dbReference type="InterPro" id="IPR014710">
    <property type="entry name" value="RmlC-like_jellyroll"/>
</dbReference>
<dbReference type="SUPFAM" id="SSF51182">
    <property type="entry name" value="RmlC-like cupins"/>
    <property type="match status" value="1"/>
</dbReference>
<sequence>MAGADEIIAALAMQPHPEGGWYSETFRDSKGGARGHSTAIYYLLKAGQRSHWHRVKDAAEVWHYYVGAPLALYRCDDGSTVETLVLGTDLVRGERPQAIIPALSWQAAESLGEYTLVGCTVAPGFTFDAFEMAPPGWEPGQTLR</sequence>
<dbReference type="InterPro" id="IPR009327">
    <property type="entry name" value="Cupin_DUF985"/>
</dbReference>
<comment type="caution">
    <text evidence="2">The sequence shown here is derived from an EMBL/GenBank/DDBJ whole genome shotgun (WGS) entry which is preliminary data.</text>
</comment>
<reference evidence="4 5" key="1">
    <citation type="submission" date="2019-12" db="EMBL/GenBank/DDBJ databases">
        <title>Whole-genome sequencing of Allorhizobium vitis.</title>
        <authorList>
            <person name="Gan H.M."/>
            <person name="Szegedi E."/>
            <person name="Burr T."/>
            <person name="Savka M.A."/>
        </authorList>
    </citation>
    <scope>NUCLEOTIDE SEQUENCE [LARGE SCALE GENOMIC DNA]</scope>
    <source>
        <strain evidence="3 4">CG415</strain>
        <strain evidence="2 5">CG516</strain>
    </source>
</reference>
<evidence type="ECO:0000313" key="2">
    <source>
        <dbReference type="EMBL" id="MUZ72646.1"/>
    </source>
</evidence>
<protein>
    <submittedName>
        <fullName evidence="2">Cupin</fullName>
    </submittedName>
</protein>
<evidence type="ECO:0000313" key="5">
    <source>
        <dbReference type="Proteomes" id="UP000477951"/>
    </source>
</evidence>
<evidence type="ECO:0000259" key="1">
    <source>
        <dbReference type="Pfam" id="PF06172"/>
    </source>
</evidence>
<dbReference type="InterPro" id="IPR039935">
    <property type="entry name" value="YML079W-like"/>
</dbReference>
<name>A0A6L6VA40_AGRVI</name>